<evidence type="ECO:0000313" key="11">
    <source>
        <dbReference type="RefSeq" id="XP_006818094.1"/>
    </source>
</evidence>
<sequence length="629" mass="71327">MPKGNPSDNFPLHCLVWHNNYDHLERELVKDKFLDVELVDPRGRTALHLAVALGHLESTRVLLRHKAIVNVENKQGWTVLQEAISTGDPELVQIVLQHRDYQRASARVAGIPELLEKLRAAPDFYVEMKWEFTSWVPLVSRMCPSDVYRVYKSGASVRVDTTLLGFDQMTWQRGSRSYIFKGEEGEHLASFMEIDHDRCQVYVEKLQLRPDFDLSLMTPRESTVVSRLTSPVVTTYIDTEKIAFSRNKSGIWGWRSDKVEAINGYDCKVFSASNVELVTKQRLEHLTEEDKERNKDTFKNHHPLQSFLGLAEQHQAAAVANVSKSSDPTNPTAITPEEYFDPNFELGERDIGRPKETSTKVQKFKATLWLCEDHPLSLQEQVLPIIDLMAISNVHFAKLRDFITLQLPAGFPVKIEIPLFHILNARITFGNLNATQENIPGVLSLQENGTSEAGEEAAFKPITCVVDASCFEPPATYSCLGDTYREPIMRDEDDDLLQFAIQQSLLDAGTENDQVTVWEALNNSRPGYGGHPRSTQEERMLQRAIQESLRLSQEPEPSESDNPTRCLTHQPLPPTSLPPPLGAGSDNELDHQLKLALELSEKELKADEVRRKQEQEELEMILQLSLTEK</sequence>
<protein>
    <submittedName>
        <fullName evidence="11">LOW QUALITY PROTEIN: ankyrin repeat domain-containing protein 13D-like</fullName>
    </submittedName>
</protein>
<evidence type="ECO:0000256" key="2">
    <source>
        <dbReference type="ARBA" id="ARBA00004603"/>
    </source>
</evidence>
<proteinExistence type="predicted"/>
<evidence type="ECO:0000256" key="4">
    <source>
        <dbReference type="ARBA" id="ARBA00022737"/>
    </source>
</evidence>
<keyword evidence="10" id="KW-1185">Reference proteome</keyword>
<dbReference type="SMART" id="SM00248">
    <property type="entry name" value="ANK"/>
    <property type="match status" value="2"/>
</dbReference>
<evidence type="ECO:0000256" key="8">
    <source>
        <dbReference type="SAM" id="MobiDB-lite"/>
    </source>
</evidence>
<evidence type="ECO:0000256" key="1">
    <source>
        <dbReference type="ARBA" id="ARBA00004236"/>
    </source>
</evidence>
<feature type="repeat" description="ANK" evidence="7">
    <location>
        <begin position="42"/>
        <end position="74"/>
    </location>
</feature>
<evidence type="ECO:0000256" key="5">
    <source>
        <dbReference type="ARBA" id="ARBA00023136"/>
    </source>
</evidence>
<dbReference type="PANTHER" id="PTHR12447">
    <property type="entry name" value="ANKYRIN REPEAT DOMAIN-CONTAINING PROTEIN 13"/>
    <property type="match status" value="1"/>
</dbReference>
<feature type="compositionally biased region" description="Pro residues" evidence="8">
    <location>
        <begin position="571"/>
        <end position="581"/>
    </location>
</feature>
<dbReference type="PANTHER" id="PTHR12447:SF31">
    <property type="entry name" value="LD31969P"/>
    <property type="match status" value="1"/>
</dbReference>
<dbReference type="InterPro" id="IPR021832">
    <property type="entry name" value="ANKRD13"/>
</dbReference>
<dbReference type="Pfam" id="PF11904">
    <property type="entry name" value="ANKRD13_C"/>
    <property type="match status" value="1"/>
</dbReference>
<reference evidence="11" key="1">
    <citation type="submission" date="2025-08" db="UniProtKB">
        <authorList>
            <consortium name="RefSeq"/>
        </authorList>
    </citation>
    <scope>IDENTIFICATION</scope>
    <source>
        <tissue evidence="11">Testes</tissue>
    </source>
</reference>
<keyword evidence="3" id="KW-1003">Cell membrane</keyword>
<evidence type="ECO:0000256" key="3">
    <source>
        <dbReference type="ARBA" id="ARBA00022475"/>
    </source>
</evidence>
<keyword evidence="5" id="KW-0472">Membrane</keyword>
<dbReference type="PROSITE" id="PS50297">
    <property type="entry name" value="ANK_REP_REGION"/>
    <property type="match status" value="1"/>
</dbReference>
<name>A0ABM0MDK3_SACKO</name>
<dbReference type="Gene3D" id="1.25.40.20">
    <property type="entry name" value="Ankyrin repeat-containing domain"/>
    <property type="match status" value="1"/>
</dbReference>
<accession>A0ABM0MDK3</accession>
<dbReference type="SUPFAM" id="SSF48403">
    <property type="entry name" value="Ankyrin repeat"/>
    <property type="match status" value="1"/>
</dbReference>
<keyword evidence="4" id="KW-0677">Repeat</keyword>
<evidence type="ECO:0000256" key="6">
    <source>
        <dbReference type="ARBA" id="ARBA00024956"/>
    </source>
</evidence>
<dbReference type="PROSITE" id="PS50088">
    <property type="entry name" value="ANK_REPEAT"/>
    <property type="match status" value="1"/>
</dbReference>
<dbReference type="RefSeq" id="XP_006818094.1">
    <property type="nucleotide sequence ID" value="XM_006818031.1"/>
</dbReference>
<feature type="domain" description="Ankyrin repeat" evidence="9">
    <location>
        <begin position="158"/>
        <end position="478"/>
    </location>
</feature>
<dbReference type="Pfam" id="PF12796">
    <property type="entry name" value="Ank_2"/>
    <property type="match status" value="1"/>
</dbReference>
<dbReference type="GeneID" id="100375176"/>
<gene>
    <name evidence="11" type="primary">LOC100375176</name>
</gene>
<evidence type="ECO:0000256" key="7">
    <source>
        <dbReference type="PROSITE-ProRule" id="PRU00023"/>
    </source>
</evidence>
<dbReference type="InterPro" id="IPR036770">
    <property type="entry name" value="Ankyrin_rpt-contain_sf"/>
</dbReference>
<evidence type="ECO:0000259" key="9">
    <source>
        <dbReference type="Pfam" id="PF11904"/>
    </source>
</evidence>
<comment type="function">
    <text evidence="6">Ubiquitin-binding protein that specifically recognizes and binds 'Lys-63'-linked ubiquitin. Does not bind 'Lys-48'-linked ubiquitin. Positively regulates the internalization of ligand-activated EGFR by binding to the Ub moiety of ubiquitinated EGFR at the cell membrane.</text>
</comment>
<dbReference type="InterPro" id="IPR002110">
    <property type="entry name" value="Ankyrin_rpt"/>
</dbReference>
<keyword evidence="7" id="KW-0040">ANK repeat</keyword>
<comment type="subcellular location">
    <subcellularLocation>
        <location evidence="1">Cell membrane</location>
    </subcellularLocation>
    <subcellularLocation>
        <location evidence="2">Late endosome</location>
    </subcellularLocation>
</comment>
<dbReference type="InterPro" id="IPR055285">
    <property type="entry name" value="ANKRD13_C"/>
</dbReference>
<dbReference type="Proteomes" id="UP000694865">
    <property type="component" value="Unplaced"/>
</dbReference>
<dbReference type="InterPro" id="IPR003903">
    <property type="entry name" value="UIM_dom"/>
</dbReference>
<organism evidence="10 11">
    <name type="scientific">Saccoglossus kowalevskii</name>
    <name type="common">Acorn worm</name>
    <dbReference type="NCBI Taxonomy" id="10224"/>
    <lineage>
        <taxon>Eukaryota</taxon>
        <taxon>Metazoa</taxon>
        <taxon>Hemichordata</taxon>
        <taxon>Enteropneusta</taxon>
        <taxon>Harrimaniidae</taxon>
        <taxon>Saccoglossus</taxon>
    </lineage>
</organism>
<feature type="region of interest" description="Disordered" evidence="8">
    <location>
        <begin position="549"/>
        <end position="589"/>
    </location>
</feature>
<dbReference type="SMART" id="SM00726">
    <property type="entry name" value="UIM"/>
    <property type="match status" value="3"/>
</dbReference>
<evidence type="ECO:0000313" key="10">
    <source>
        <dbReference type="Proteomes" id="UP000694865"/>
    </source>
</evidence>